<dbReference type="Proteomes" id="UP000466517">
    <property type="component" value="Chromosome"/>
</dbReference>
<dbReference type="EMBL" id="AP022610">
    <property type="protein sequence ID" value="BBZ28688.1"/>
    <property type="molecule type" value="Genomic_DNA"/>
</dbReference>
<evidence type="ECO:0000313" key="6">
    <source>
        <dbReference type="Proteomes" id="UP000466517"/>
    </source>
</evidence>
<dbReference type="PANTHER" id="PTHR43004:SF19">
    <property type="entry name" value="BINDING MONOOXYGENASE, PUTATIVE (JCVI)-RELATED"/>
    <property type="match status" value="1"/>
</dbReference>
<protein>
    <submittedName>
        <fullName evidence="5">Oxygenase</fullName>
    </submittedName>
</protein>
<dbReference type="Pfam" id="PF01494">
    <property type="entry name" value="FAD_binding_3"/>
    <property type="match status" value="1"/>
</dbReference>
<evidence type="ECO:0000256" key="1">
    <source>
        <dbReference type="ARBA" id="ARBA00001974"/>
    </source>
</evidence>
<reference evidence="5 6" key="1">
    <citation type="journal article" date="2019" name="Emerg. Microbes Infect.">
        <title>Comprehensive subspecies identification of 175 nontuberculous mycobacteria species based on 7547 genomic profiles.</title>
        <authorList>
            <person name="Matsumoto Y."/>
            <person name="Kinjo T."/>
            <person name="Motooka D."/>
            <person name="Nabeya D."/>
            <person name="Jung N."/>
            <person name="Uechi K."/>
            <person name="Horii T."/>
            <person name="Iida T."/>
            <person name="Fujita J."/>
            <person name="Nakamura S."/>
        </authorList>
    </citation>
    <scope>NUCLEOTIDE SEQUENCE [LARGE SCALE GENOMIC DNA]</scope>
    <source>
        <strain evidence="5 6">JCM 13574</strain>
    </source>
</reference>
<dbReference type="RefSeq" id="WP_163738503.1">
    <property type="nucleotide sequence ID" value="NZ_AP022610.1"/>
</dbReference>
<keyword evidence="3" id="KW-0274">FAD</keyword>
<dbReference type="PANTHER" id="PTHR43004">
    <property type="entry name" value="TRK SYSTEM POTASSIUM UPTAKE PROTEIN"/>
    <property type="match status" value="1"/>
</dbReference>
<evidence type="ECO:0000313" key="5">
    <source>
        <dbReference type="EMBL" id="BBZ28688.1"/>
    </source>
</evidence>
<organism evidence="5 6">
    <name type="scientific">Mycolicibacterium madagascariense</name>
    <dbReference type="NCBI Taxonomy" id="212765"/>
    <lineage>
        <taxon>Bacteria</taxon>
        <taxon>Bacillati</taxon>
        <taxon>Actinomycetota</taxon>
        <taxon>Actinomycetes</taxon>
        <taxon>Mycobacteriales</taxon>
        <taxon>Mycobacteriaceae</taxon>
        <taxon>Mycolicibacterium</taxon>
    </lineage>
</organism>
<name>A0A7I7XHL1_9MYCO</name>
<keyword evidence="2" id="KW-0285">Flavoprotein</keyword>
<evidence type="ECO:0000259" key="4">
    <source>
        <dbReference type="Pfam" id="PF01494"/>
    </source>
</evidence>
<dbReference type="Gene3D" id="3.50.50.60">
    <property type="entry name" value="FAD/NAD(P)-binding domain"/>
    <property type="match status" value="1"/>
</dbReference>
<dbReference type="InterPro" id="IPR036188">
    <property type="entry name" value="FAD/NAD-bd_sf"/>
</dbReference>
<dbReference type="AlphaFoldDB" id="A0A7I7XHL1"/>
<dbReference type="InterPro" id="IPR050641">
    <property type="entry name" value="RIFMO-like"/>
</dbReference>
<dbReference type="GO" id="GO:0016709">
    <property type="term" value="F:oxidoreductase activity, acting on paired donors, with incorporation or reduction of molecular oxygen, NAD(P)H as one donor, and incorporation of one atom of oxygen"/>
    <property type="evidence" value="ECO:0007669"/>
    <property type="project" value="UniProtKB-ARBA"/>
</dbReference>
<dbReference type="Gene3D" id="3.30.70.2450">
    <property type="match status" value="1"/>
</dbReference>
<dbReference type="Pfam" id="PF21274">
    <property type="entry name" value="Rng_hyd_C"/>
    <property type="match status" value="1"/>
</dbReference>
<sequence>MEYARDDLPVLVVGAGPTGLTAALELSRLGIAVRIVDAALEPSTTSRALGVQARTLELLRPRGVGDELVALGNRASRTALHAAGHRLASIEFTGMPSQFDYILLLAQSETERVLAEQLGRQGVKVERGIRFTTLTERCDSVAVVLTARDGATETVDASYVIAADGSHSPIRKHLGLPFTGRSLPQQYVLGDVRLHGDLAEDQLSIFLATRGFLAVFPLGDKRFRLMATDPDGLTGDRDEPTLDDVQALFDRAVGRPVRLCELDWSSRFRINSRHLETLRHGRVFFGGDSAHVHSPAGGQGMNAGIQDMVNLSWKLAMVLRGTARPELLDTYESDRLPVIRQLVAMTERATRVFNSTNLLAHAVLTRVAPLVLASARVQGKAAPRLGQLSASYRRAPLASGGGRLGGLRAGDRVPDAELAGGGRLYDLLDTAAPTLLVSGPTPDEARRIANAVGPWADVVGVRTVDLPAAVAAPPGWLLVRPDGYLAAAGPSGDVRRLHGWLERWLTTPA</sequence>
<proteinExistence type="predicted"/>
<dbReference type="SUPFAM" id="SSF51905">
    <property type="entry name" value="FAD/NAD(P)-binding domain"/>
    <property type="match status" value="1"/>
</dbReference>
<keyword evidence="6" id="KW-1185">Reference proteome</keyword>
<dbReference type="PRINTS" id="PR00420">
    <property type="entry name" value="RNGMNOXGNASE"/>
</dbReference>
<dbReference type="KEGG" id="mmag:MMAD_29830"/>
<evidence type="ECO:0000256" key="2">
    <source>
        <dbReference type="ARBA" id="ARBA00022630"/>
    </source>
</evidence>
<feature type="domain" description="FAD-binding" evidence="4">
    <location>
        <begin position="8"/>
        <end position="344"/>
    </location>
</feature>
<gene>
    <name evidence="5" type="ORF">MMAD_29830</name>
</gene>
<dbReference type="Gene3D" id="3.40.30.120">
    <property type="match status" value="1"/>
</dbReference>
<evidence type="ECO:0000256" key="3">
    <source>
        <dbReference type="ARBA" id="ARBA00022827"/>
    </source>
</evidence>
<dbReference type="InterPro" id="IPR002938">
    <property type="entry name" value="FAD-bd"/>
</dbReference>
<dbReference type="GO" id="GO:0071949">
    <property type="term" value="F:FAD binding"/>
    <property type="evidence" value="ECO:0007669"/>
    <property type="project" value="InterPro"/>
</dbReference>
<accession>A0A7I7XHL1</accession>
<comment type="cofactor">
    <cofactor evidence="1">
        <name>FAD</name>
        <dbReference type="ChEBI" id="CHEBI:57692"/>
    </cofactor>
</comment>